<feature type="compositionally biased region" description="Basic and acidic residues" evidence="1">
    <location>
        <begin position="441"/>
        <end position="465"/>
    </location>
</feature>
<organism evidence="2 3">
    <name type="scientific">Ceraceosorus guamensis</name>
    <dbReference type="NCBI Taxonomy" id="1522189"/>
    <lineage>
        <taxon>Eukaryota</taxon>
        <taxon>Fungi</taxon>
        <taxon>Dikarya</taxon>
        <taxon>Basidiomycota</taxon>
        <taxon>Ustilaginomycotina</taxon>
        <taxon>Exobasidiomycetes</taxon>
        <taxon>Ceraceosorales</taxon>
        <taxon>Ceraceosoraceae</taxon>
        <taxon>Ceraceosorus</taxon>
    </lineage>
</organism>
<reference evidence="2 3" key="1">
    <citation type="journal article" date="2018" name="Mol. Biol. Evol.">
        <title>Broad Genomic Sampling Reveals a Smut Pathogenic Ancestry of the Fungal Clade Ustilaginomycotina.</title>
        <authorList>
            <person name="Kijpornyongpan T."/>
            <person name="Mondo S.J."/>
            <person name="Barry K."/>
            <person name="Sandor L."/>
            <person name="Lee J."/>
            <person name="Lipzen A."/>
            <person name="Pangilinan J."/>
            <person name="LaButti K."/>
            <person name="Hainaut M."/>
            <person name="Henrissat B."/>
            <person name="Grigoriev I.V."/>
            <person name="Spatafora J.W."/>
            <person name="Aime M.C."/>
        </authorList>
    </citation>
    <scope>NUCLEOTIDE SEQUENCE [LARGE SCALE GENOMIC DNA]</scope>
    <source>
        <strain evidence="2 3">MCA 4658</strain>
    </source>
</reference>
<sequence>MAQASHAKGDAEVPDQDDEAAEVVVEEEEEEEEEEEDEEEEELPSVRISFAEQDFVLFSTAPSPVYYAPPTATVASDAKGDQTTSTDGSAAGSLVAVQAPQLSVPEHGFREGLDSLCDHLRVKHALGDFLEEGTELIMSLPDLQLSVREDDLYAREVTLADLHRIHVGLGHAGSLHLSITEAPRFISRYNALSEQVARLEEEEMQRQELQEQHDVEEAQEVLEQGVQHEEEQLEAEEEPDELGGAADGEAQQVAETTYTNAEESAEQTSESRDEDRNAPQAIEAGDETRFEEGEEFDQTFATADAGEDTYGEYAEEEADELDEATAAHNGALHQEDEAGGGSSNQHVEYDEEGEEVGGQYEEHDGEGDDTFEADDKVQRVEDGPQAHADQVEDELLEYEEEPYEPENLLDSEEVKISQFAEHGGADADAKVASVAPLSGKRPLEEQHDVHESAEVSNELKRHKAE</sequence>
<dbReference type="InParanoid" id="A0A316VX68"/>
<evidence type="ECO:0000313" key="3">
    <source>
        <dbReference type="Proteomes" id="UP000245783"/>
    </source>
</evidence>
<proteinExistence type="predicted"/>
<dbReference type="GeneID" id="37037101"/>
<feature type="compositionally biased region" description="Polar residues" evidence="1">
    <location>
        <begin position="256"/>
        <end position="268"/>
    </location>
</feature>
<dbReference type="RefSeq" id="XP_025368193.1">
    <property type="nucleotide sequence ID" value="XM_025515231.1"/>
</dbReference>
<name>A0A316VX68_9BASI</name>
<feature type="region of interest" description="Disordered" evidence="1">
    <location>
        <begin position="256"/>
        <end position="465"/>
    </location>
</feature>
<feature type="compositionally biased region" description="Acidic residues" evidence="1">
    <location>
        <begin position="391"/>
        <end position="411"/>
    </location>
</feature>
<evidence type="ECO:0000256" key="1">
    <source>
        <dbReference type="SAM" id="MobiDB-lite"/>
    </source>
</evidence>
<dbReference type="AlphaFoldDB" id="A0A316VX68"/>
<dbReference type="Pfam" id="PF10336">
    <property type="entry name" value="DUF2420"/>
    <property type="match status" value="1"/>
</dbReference>
<feature type="compositionally biased region" description="Acidic residues" evidence="1">
    <location>
        <begin position="12"/>
        <end position="43"/>
    </location>
</feature>
<dbReference type="Proteomes" id="UP000245783">
    <property type="component" value="Unassembled WGS sequence"/>
</dbReference>
<accession>A0A316VX68</accession>
<dbReference type="STRING" id="1522189.A0A316VX68"/>
<dbReference type="OrthoDB" id="2507795at2759"/>
<feature type="region of interest" description="Disordered" evidence="1">
    <location>
        <begin position="1"/>
        <end position="46"/>
    </location>
</feature>
<protein>
    <submittedName>
        <fullName evidence="2">Uncharacterized protein</fullName>
    </submittedName>
</protein>
<feature type="compositionally biased region" description="Basic and acidic residues" evidence="1">
    <location>
        <begin position="373"/>
        <end position="384"/>
    </location>
</feature>
<keyword evidence="3" id="KW-1185">Reference proteome</keyword>
<evidence type="ECO:0000313" key="2">
    <source>
        <dbReference type="EMBL" id="PWN41033.1"/>
    </source>
</evidence>
<feature type="region of interest" description="Disordered" evidence="1">
    <location>
        <begin position="226"/>
        <end position="245"/>
    </location>
</feature>
<dbReference type="InterPro" id="IPR018822">
    <property type="entry name" value="UPF0646"/>
</dbReference>
<feature type="compositionally biased region" description="Acidic residues" evidence="1">
    <location>
        <begin position="363"/>
        <end position="372"/>
    </location>
</feature>
<feature type="compositionally biased region" description="Acidic residues" evidence="1">
    <location>
        <begin position="231"/>
        <end position="241"/>
    </location>
</feature>
<dbReference type="EMBL" id="KZ819401">
    <property type="protein sequence ID" value="PWN41033.1"/>
    <property type="molecule type" value="Genomic_DNA"/>
</dbReference>
<gene>
    <name evidence="2" type="ORF">IE81DRAFT_331235</name>
</gene>
<feature type="compositionally biased region" description="Acidic residues" evidence="1">
    <location>
        <begin position="305"/>
        <end position="323"/>
    </location>
</feature>